<accession>A0ABU2N835</accession>
<reference evidence="7" key="1">
    <citation type="submission" date="2023-07" db="EMBL/GenBank/DDBJ databases">
        <title>30 novel species of actinomycetes from the DSMZ collection.</title>
        <authorList>
            <person name="Nouioui I."/>
        </authorList>
    </citation>
    <scope>NUCLEOTIDE SEQUENCE [LARGE SCALE GENOMIC DNA]</scope>
    <source>
        <strain evidence="7">DSM 45834</strain>
    </source>
</reference>
<name>A0ABU2N835_9PSEU</name>
<proteinExistence type="predicted"/>
<sequence>MTLIDRTAAPAATAPGRAARITGWVLTSLVALFLLFDSVTKLLQLPAVVEATVQMGFPATTVPVIGGTLLACLVLYLIPRTAVLGAVLLTGYLGGAVCAQLRIEAPVLGYLLFPVYTGVLVWLGLYLRSAALRALVRAGS</sequence>
<comment type="caution">
    <text evidence="6">The sequence shown here is derived from an EMBL/GenBank/DDBJ whole genome shotgun (WGS) entry which is preliminary data.</text>
</comment>
<keyword evidence="3 5" id="KW-1133">Transmembrane helix</keyword>
<evidence type="ECO:0000313" key="6">
    <source>
        <dbReference type="EMBL" id="MDT0350107.1"/>
    </source>
</evidence>
<dbReference type="RefSeq" id="WP_311556133.1">
    <property type="nucleotide sequence ID" value="NZ_JAVREJ010000006.1"/>
</dbReference>
<feature type="transmembrane region" description="Helical" evidence="5">
    <location>
        <begin position="21"/>
        <end position="43"/>
    </location>
</feature>
<dbReference type="Pfam" id="PF13564">
    <property type="entry name" value="DoxX_2"/>
    <property type="match status" value="1"/>
</dbReference>
<gene>
    <name evidence="6" type="ORF">RM445_11285</name>
</gene>
<feature type="transmembrane region" description="Helical" evidence="5">
    <location>
        <begin position="109"/>
        <end position="127"/>
    </location>
</feature>
<keyword evidence="4 5" id="KW-0472">Membrane</keyword>
<evidence type="ECO:0000313" key="7">
    <source>
        <dbReference type="Proteomes" id="UP001183202"/>
    </source>
</evidence>
<keyword evidence="2 5" id="KW-0812">Transmembrane</keyword>
<evidence type="ECO:0000256" key="2">
    <source>
        <dbReference type="ARBA" id="ARBA00022692"/>
    </source>
</evidence>
<evidence type="ECO:0000256" key="1">
    <source>
        <dbReference type="ARBA" id="ARBA00004141"/>
    </source>
</evidence>
<evidence type="ECO:0000256" key="4">
    <source>
        <dbReference type="ARBA" id="ARBA00023136"/>
    </source>
</evidence>
<dbReference type="EMBL" id="JAVREJ010000006">
    <property type="protein sequence ID" value="MDT0350107.1"/>
    <property type="molecule type" value="Genomic_DNA"/>
</dbReference>
<dbReference type="InterPro" id="IPR032808">
    <property type="entry name" value="DoxX"/>
</dbReference>
<keyword evidence="7" id="KW-1185">Reference proteome</keyword>
<feature type="transmembrane region" description="Helical" evidence="5">
    <location>
        <begin position="83"/>
        <end position="103"/>
    </location>
</feature>
<evidence type="ECO:0000256" key="3">
    <source>
        <dbReference type="ARBA" id="ARBA00022989"/>
    </source>
</evidence>
<protein>
    <submittedName>
        <fullName evidence="6">DoxX family protein</fullName>
    </submittedName>
</protein>
<dbReference type="Proteomes" id="UP001183202">
    <property type="component" value="Unassembled WGS sequence"/>
</dbReference>
<evidence type="ECO:0000256" key="5">
    <source>
        <dbReference type="SAM" id="Phobius"/>
    </source>
</evidence>
<feature type="transmembrane region" description="Helical" evidence="5">
    <location>
        <begin position="55"/>
        <end position="76"/>
    </location>
</feature>
<organism evidence="6 7">
    <name type="scientific">Pseudonocardia charpentierae</name>
    <dbReference type="NCBI Taxonomy" id="3075545"/>
    <lineage>
        <taxon>Bacteria</taxon>
        <taxon>Bacillati</taxon>
        <taxon>Actinomycetota</taxon>
        <taxon>Actinomycetes</taxon>
        <taxon>Pseudonocardiales</taxon>
        <taxon>Pseudonocardiaceae</taxon>
        <taxon>Pseudonocardia</taxon>
    </lineage>
</organism>
<comment type="subcellular location">
    <subcellularLocation>
        <location evidence="1">Membrane</location>
        <topology evidence="1">Multi-pass membrane protein</topology>
    </subcellularLocation>
</comment>